<dbReference type="RefSeq" id="WP_335425486.1">
    <property type="nucleotide sequence ID" value="NZ_JBALHR010000026.1"/>
</dbReference>
<dbReference type="EMBL" id="JBALHR010000026">
    <property type="protein sequence ID" value="MEH7830450.1"/>
    <property type="molecule type" value="Genomic_DNA"/>
</dbReference>
<dbReference type="Pfam" id="PF00535">
    <property type="entry name" value="Glycos_transf_2"/>
    <property type="match status" value="1"/>
</dbReference>
<dbReference type="GO" id="GO:0016757">
    <property type="term" value="F:glycosyltransferase activity"/>
    <property type="evidence" value="ECO:0007669"/>
    <property type="project" value="UniProtKB-KW"/>
</dbReference>
<feature type="domain" description="Glycosyltransferase 2-like" evidence="1">
    <location>
        <begin position="4"/>
        <end position="149"/>
    </location>
</feature>
<keyword evidence="2" id="KW-0328">Glycosyltransferase</keyword>
<dbReference type="Gene3D" id="3.90.550.10">
    <property type="entry name" value="Spore Coat Polysaccharide Biosynthesis Protein SpsA, Chain A"/>
    <property type="match status" value="1"/>
</dbReference>
<dbReference type="SUPFAM" id="SSF53448">
    <property type="entry name" value="Nucleotide-diphospho-sugar transferases"/>
    <property type="match status" value="1"/>
</dbReference>
<comment type="caution">
    <text evidence="2">The sequence shown here is derived from an EMBL/GenBank/DDBJ whole genome shotgun (WGS) entry which is preliminary data.</text>
</comment>
<dbReference type="Proteomes" id="UP001431963">
    <property type="component" value="Unassembled WGS sequence"/>
</dbReference>
<sequence>MRLSFIVTSFDILPYVDPCLTSLAAVVRPGDRVILVDDGSTDGTAERIEAWQARGFGAGVGVKAVLLGTNTMGGVGIGGNIGLSEALSDPDCEGVFFVDGDDWLEPGGFAAARLAFERGGADILLGNYGEYDDQTQGFRRPADAARWGHVARLGKTAGPQSAAQTEAARDLALSMIAVPWRKFYRADFLRRHGLRFPEGAFFFEDNPFHWAVCLAAGRIGFLDVILCQHRINRPGQTMASTGAELIAFFDHYETITALVTAQETARAEAALDWLLNNMSWHLDRLAPEAFWAYAGRAAEVLTRVPEPLWQGSARRFSRRPVGGIAAALRRGDVAGVVGVWVQQAEARALHARLEEMDPRALLARLDNRLQAEAEIARFAALSALSLPALPPLP</sequence>
<protein>
    <submittedName>
        <fullName evidence="2">Glycosyltransferase</fullName>
        <ecNumber evidence="2">2.4.-.-</ecNumber>
    </submittedName>
</protein>
<evidence type="ECO:0000259" key="1">
    <source>
        <dbReference type="Pfam" id="PF00535"/>
    </source>
</evidence>
<proteinExistence type="predicted"/>
<name>A0ABU8C0G5_9RHOB</name>
<dbReference type="InterPro" id="IPR029044">
    <property type="entry name" value="Nucleotide-diphossugar_trans"/>
</dbReference>
<keyword evidence="2" id="KW-0808">Transferase</keyword>
<reference evidence="2" key="1">
    <citation type="submission" date="2024-02" db="EMBL/GenBank/DDBJ databases">
        <title>Genome sequences of strain Gemmobacter sp. JM10B15.</title>
        <authorList>
            <person name="Zhang M."/>
        </authorList>
    </citation>
    <scope>NUCLEOTIDE SEQUENCE</scope>
    <source>
        <strain evidence="2">JM10B15</strain>
    </source>
</reference>
<evidence type="ECO:0000313" key="3">
    <source>
        <dbReference type="Proteomes" id="UP001431963"/>
    </source>
</evidence>
<organism evidence="2 3">
    <name type="scientific">Gemmobacter denitrificans</name>
    <dbReference type="NCBI Taxonomy" id="3123040"/>
    <lineage>
        <taxon>Bacteria</taxon>
        <taxon>Pseudomonadati</taxon>
        <taxon>Pseudomonadota</taxon>
        <taxon>Alphaproteobacteria</taxon>
        <taxon>Rhodobacterales</taxon>
        <taxon>Paracoccaceae</taxon>
        <taxon>Gemmobacter</taxon>
    </lineage>
</organism>
<gene>
    <name evidence="2" type="ORF">V6590_20050</name>
</gene>
<dbReference type="CDD" id="cd00761">
    <property type="entry name" value="Glyco_tranf_GTA_type"/>
    <property type="match status" value="1"/>
</dbReference>
<evidence type="ECO:0000313" key="2">
    <source>
        <dbReference type="EMBL" id="MEH7830450.1"/>
    </source>
</evidence>
<keyword evidence="3" id="KW-1185">Reference proteome</keyword>
<dbReference type="EC" id="2.4.-.-" evidence="2"/>
<accession>A0ABU8C0G5</accession>
<dbReference type="InterPro" id="IPR001173">
    <property type="entry name" value="Glyco_trans_2-like"/>
</dbReference>